<evidence type="ECO:0000313" key="1">
    <source>
        <dbReference type="EMBL" id="KAL2848819.1"/>
    </source>
</evidence>
<evidence type="ECO:0008006" key="3">
    <source>
        <dbReference type="Google" id="ProtNLM"/>
    </source>
</evidence>
<gene>
    <name evidence="1" type="ORF">BJY01DRAFT_246195</name>
</gene>
<name>A0ABR4KAI8_9EURO</name>
<sequence length="375" mass="43731">MSKATAEGVFDKLPYELRLQIWEAAISDGGINIMRASRAINEEIRARLYSTFDIHLSPGYNDPWMRVSCRCMNVDWTSKGEKEKTNHSTNNDKRLPLEKAKVVVHTYEPDPQDGAQLFLLWQKVRALVAILNQALGCKSVEGALRQNGEHTWHWVSKVTIGLTTRLADSDLLLVPFGRLSRVRQLTTTPSGLVLRKYNDIGALIADIDFFFETKLDTLRGRAAAMLRLERLARWFSSPWGKLPYEDQVLVTIRRRHGTVAAYDRELKRLRLRYNCFDTLQLDAIGRNTVFPVDNDFYWQKWLKENPDGVPRLSKDWLRRKRRKIYRRVQPHNCSANDVARLRQLTQFWYSIGSYLNRMWNIPSPMPLMFSVSRWC</sequence>
<keyword evidence="2" id="KW-1185">Reference proteome</keyword>
<organism evidence="1 2">
    <name type="scientific">Aspergillus pseudoustus</name>
    <dbReference type="NCBI Taxonomy" id="1810923"/>
    <lineage>
        <taxon>Eukaryota</taxon>
        <taxon>Fungi</taxon>
        <taxon>Dikarya</taxon>
        <taxon>Ascomycota</taxon>
        <taxon>Pezizomycotina</taxon>
        <taxon>Eurotiomycetes</taxon>
        <taxon>Eurotiomycetidae</taxon>
        <taxon>Eurotiales</taxon>
        <taxon>Aspergillaceae</taxon>
        <taxon>Aspergillus</taxon>
        <taxon>Aspergillus subgen. Nidulantes</taxon>
    </lineage>
</organism>
<protein>
    <recommendedName>
        <fullName evidence="3">F-box domain-containing protein</fullName>
    </recommendedName>
</protein>
<dbReference type="Proteomes" id="UP001610446">
    <property type="component" value="Unassembled WGS sequence"/>
</dbReference>
<dbReference type="EMBL" id="JBFXLU010000047">
    <property type="protein sequence ID" value="KAL2848819.1"/>
    <property type="molecule type" value="Genomic_DNA"/>
</dbReference>
<evidence type="ECO:0000313" key="2">
    <source>
        <dbReference type="Proteomes" id="UP001610446"/>
    </source>
</evidence>
<accession>A0ABR4KAI8</accession>
<proteinExistence type="predicted"/>
<comment type="caution">
    <text evidence="1">The sequence shown here is derived from an EMBL/GenBank/DDBJ whole genome shotgun (WGS) entry which is preliminary data.</text>
</comment>
<reference evidence="1 2" key="1">
    <citation type="submission" date="2024-07" db="EMBL/GenBank/DDBJ databases">
        <title>Section-level genome sequencing and comparative genomics of Aspergillus sections Usti and Cavernicolus.</title>
        <authorList>
            <consortium name="Lawrence Berkeley National Laboratory"/>
            <person name="Nybo J.L."/>
            <person name="Vesth T.C."/>
            <person name="Theobald S."/>
            <person name="Frisvad J.C."/>
            <person name="Larsen T.O."/>
            <person name="Kjaerboelling I."/>
            <person name="Rothschild-Mancinelli K."/>
            <person name="Lyhne E.K."/>
            <person name="Kogle M.E."/>
            <person name="Barry K."/>
            <person name="Clum A."/>
            <person name="Na H."/>
            <person name="Ledsgaard L."/>
            <person name="Lin J."/>
            <person name="Lipzen A."/>
            <person name="Kuo A."/>
            <person name="Riley R."/>
            <person name="Mondo S."/>
            <person name="Labutti K."/>
            <person name="Haridas S."/>
            <person name="Pangalinan J."/>
            <person name="Salamov A.A."/>
            <person name="Simmons B.A."/>
            <person name="Magnuson J.K."/>
            <person name="Chen J."/>
            <person name="Drula E."/>
            <person name="Henrissat B."/>
            <person name="Wiebenga A."/>
            <person name="Lubbers R.J."/>
            <person name="Gomes A.C."/>
            <person name="Makela M.R."/>
            <person name="Stajich J."/>
            <person name="Grigoriev I.V."/>
            <person name="Mortensen U.H."/>
            <person name="De Vries R.P."/>
            <person name="Baker S.E."/>
            <person name="Andersen M.R."/>
        </authorList>
    </citation>
    <scope>NUCLEOTIDE SEQUENCE [LARGE SCALE GENOMIC DNA]</scope>
    <source>
        <strain evidence="1 2">CBS 123904</strain>
    </source>
</reference>